<evidence type="ECO:0000313" key="2">
    <source>
        <dbReference type="Proteomes" id="UP000516645"/>
    </source>
</evidence>
<dbReference type="GeneID" id="65128372"/>
<reference evidence="1 2" key="1">
    <citation type="submission" date="2020-07" db="EMBL/GenBank/DDBJ databases">
        <authorList>
            <person name="Bortz R.L."/>
            <person name="Bai C."/>
            <person name="Brody A."/>
            <person name="Douse D."/>
            <person name="Feder N.M."/>
            <person name="Fischer E."/>
            <person name="Kim I."/>
            <person name="Kornbau S."/>
            <person name="Malek C.E."/>
            <person name="Menendez J.A."/>
            <person name="Moore R.J."/>
            <person name="Pinkovsky V.I."/>
            <person name="Raghavan D."/>
            <person name="Reznik A.S."/>
            <person name="Sciarra A.R."/>
            <person name="Starinsky S.F."/>
            <person name="Vaughan O."/>
            <person name="Walker S.E."/>
            <person name="Wiemann J."/>
            <person name="Butela K.A."/>
            <person name="Garlena R.A."/>
            <person name="Russell D.A."/>
            <person name="Pope W.H."/>
            <person name="Jacobs-Sera D."/>
            <person name="Hatfull G.F."/>
        </authorList>
    </citation>
    <scope>NUCLEOTIDE SEQUENCE [LARGE SCALE GENOMIC DNA]</scope>
</reference>
<accession>A0A7L7SIT7</accession>
<dbReference type="RefSeq" id="YP_010110082.1">
    <property type="nucleotide sequence ID" value="NC_055867.1"/>
</dbReference>
<dbReference type="Proteomes" id="UP000516645">
    <property type="component" value="Segment"/>
</dbReference>
<protein>
    <submittedName>
        <fullName evidence="1">Uncharacterized protein</fullName>
    </submittedName>
</protein>
<dbReference type="EMBL" id="MT771343">
    <property type="protein sequence ID" value="QOC56040.1"/>
    <property type="molecule type" value="Genomic_DNA"/>
</dbReference>
<sequence length="82" mass="8990">MTDREVLRAAAEDVRAMMRRQQAEMSQAADGGWAPPDPDLLDLAVECDEVIYSQRAEAPDLTDRLAAVLGDDWEPGPGLPPR</sequence>
<name>A0A7L7SIT7_9CAUD</name>
<keyword evidence="2" id="KW-1185">Reference proteome</keyword>
<evidence type="ECO:0000313" key="1">
    <source>
        <dbReference type="EMBL" id="QOC56040.1"/>
    </source>
</evidence>
<organism evidence="1 2">
    <name type="scientific">Gordonia phage Clown</name>
    <dbReference type="NCBI Taxonomy" id="2759393"/>
    <lineage>
        <taxon>Viruses</taxon>
        <taxon>Duplodnaviria</taxon>
        <taxon>Heunggongvirae</taxon>
        <taxon>Uroviricota</taxon>
        <taxon>Caudoviricetes</taxon>
        <taxon>Stackebrandtviridae</taxon>
        <taxon>Frickvirinae</taxon>
        <taxon>Clownvirus</taxon>
        <taxon>Clownvirus clown</taxon>
    </lineage>
</organism>
<proteinExistence type="predicted"/>
<gene>
    <name evidence="1" type="primary">42</name>
    <name evidence="1" type="ORF">SEA_CLOWN_42</name>
</gene>
<dbReference type="KEGG" id="vg:65128372"/>